<evidence type="ECO:0000313" key="5">
    <source>
        <dbReference type="Proteomes" id="UP000652761"/>
    </source>
</evidence>
<proteinExistence type="predicted"/>
<keyword evidence="2" id="KW-1133">Transmembrane helix</keyword>
<feature type="region of interest" description="Disordered" evidence="1">
    <location>
        <begin position="85"/>
        <end position="117"/>
    </location>
</feature>
<dbReference type="AlphaFoldDB" id="A0A843WHL9"/>
<dbReference type="PANTHER" id="PTHR33648">
    <property type="entry name" value="EMBRYO SAC 1"/>
    <property type="match status" value="1"/>
</dbReference>
<feature type="transmembrane region" description="Helical" evidence="2">
    <location>
        <begin position="175"/>
        <end position="199"/>
    </location>
</feature>
<keyword evidence="2" id="KW-0472">Membrane</keyword>
<accession>A0A843WHL9</accession>
<evidence type="ECO:0000256" key="3">
    <source>
        <dbReference type="SAM" id="SignalP"/>
    </source>
</evidence>
<dbReference type="OrthoDB" id="1417267at2759"/>
<evidence type="ECO:0000256" key="2">
    <source>
        <dbReference type="SAM" id="Phobius"/>
    </source>
</evidence>
<dbReference type="Gene3D" id="3.10.350.10">
    <property type="entry name" value="LysM domain"/>
    <property type="match status" value="1"/>
</dbReference>
<keyword evidence="3" id="KW-0732">Signal</keyword>
<dbReference type="EMBL" id="NMUH01004491">
    <property type="protein sequence ID" value="MQM09852.1"/>
    <property type="molecule type" value="Genomic_DNA"/>
</dbReference>
<sequence>MVSRWWCWAVVCVRAARRLVAPGCAGGARPSSTLASPIERFDVFYPNKDIVTNLYPEEICRCMKQKKKEEANEVKDRFGHILLRGAGNPDSPQLHSSPTPPPQAPTTSPPTYPTPPMIHPSFLPGKLHVLIIPSIPSRVPRAKDPAPPLQSPASLFSLISIKQRMAVPKSTRKPLAAVVAMADTASWYCALLLVALVLLSSLRGSSQQAAEDGKVRGGAFAAGPPCDEIYVVGDGETLQTISEKCGDPFIVEQNPHIHDPDDVFPGLVIKITPSKPAARHR</sequence>
<evidence type="ECO:0000313" key="4">
    <source>
        <dbReference type="EMBL" id="MQM09852.1"/>
    </source>
</evidence>
<dbReference type="Proteomes" id="UP000652761">
    <property type="component" value="Unassembled WGS sequence"/>
</dbReference>
<gene>
    <name evidence="4" type="ORF">Taro_042732</name>
</gene>
<protein>
    <recommendedName>
        <fullName evidence="6">LysM domain-containing protein</fullName>
    </recommendedName>
</protein>
<dbReference type="InterPro" id="IPR036779">
    <property type="entry name" value="LysM_dom_sf"/>
</dbReference>
<evidence type="ECO:0008006" key="6">
    <source>
        <dbReference type="Google" id="ProtNLM"/>
    </source>
</evidence>
<organism evidence="4 5">
    <name type="scientific">Colocasia esculenta</name>
    <name type="common">Wild taro</name>
    <name type="synonym">Arum esculentum</name>
    <dbReference type="NCBI Taxonomy" id="4460"/>
    <lineage>
        <taxon>Eukaryota</taxon>
        <taxon>Viridiplantae</taxon>
        <taxon>Streptophyta</taxon>
        <taxon>Embryophyta</taxon>
        <taxon>Tracheophyta</taxon>
        <taxon>Spermatophyta</taxon>
        <taxon>Magnoliopsida</taxon>
        <taxon>Liliopsida</taxon>
        <taxon>Araceae</taxon>
        <taxon>Aroideae</taxon>
        <taxon>Colocasieae</taxon>
        <taxon>Colocasia</taxon>
    </lineage>
</organism>
<dbReference type="PANTHER" id="PTHR33648:SF15">
    <property type="entry name" value="OS04G0572800 PROTEIN"/>
    <property type="match status" value="1"/>
</dbReference>
<feature type="signal peptide" evidence="3">
    <location>
        <begin position="1"/>
        <end position="15"/>
    </location>
</feature>
<keyword evidence="2" id="KW-0812">Transmembrane</keyword>
<evidence type="ECO:0000256" key="1">
    <source>
        <dbReference type="SAM" id="MobiDB-lite"/>
    </source>
</evidence>
<dbReference type="CDD" id="cd00118">
    <property type="entry name" value="LysM"/>
    <property type="match status" value="1"/>
</dbReference>
<reference evidence="4" key="1">
    <citation type="submission" date="2017-07" db="EMBL/GenBank/DDBJ databases">
        <title>Taro Niue Genome Assembly and Annotation.</title>
        <authorList>
            <person name="Atibalentja N."/>
            <person name="Keating K."/>
            <person name="Fields C.J."/>
        </authorList>
    </citation>
    <scope>NUCLEOTIDE SEQUENCE</scope>
    <source>
        <strain evidence="4">Niue_2</strain>
        <tissue evidence="4">Leaf</tissue>
    </source>
</reference>
<feature type="chain" id="PRO_5032683621" description="LysM domain-containing protein" evidence="3">
    <location>
        <begin position="16"/>
        <end position="281"/>
    </location>
</feature>
<dbReference type="InterPro" id="IPR018392">
    <property type="entry name" value="LysM"/>
</dbReference>
<comment type="caution">
    <text evidence="4">The sequence shown here is derived from an EMBL/GenBank/DDBJ whole genome shotgun (WGS) entry which is preliminary data.</text>
</comment>
<name>A0A843WHL9_COLES</name>
<keyword evidence="5" id="KW-1185">Reference proteome</keyword>
<feature type="compositionally biased region" description="Pro residues" evidence="1">
    <location>
        <begin position="98"/>
        <end position="117"/>
    </location>
</feature>